<gene>
    <name evidence="9" type="ORF">LRX75_03245</name>
</gene>
<dbReference type="Gene3D" id="3.40.190.290">
    <property type="match status" value="1"/>
</dbReference>
<dbReference type="SUPFAM" id="SSF46785">
    <property type="entry name" value="Winged helix' DNA-binding domain"/>
    <property type="match status" value="1"/>
</dbReference>
<keyword evidence="4" id="KW-0804">Transcription</keyword>
<evidence type="ECO:0000256" key="1">
    <source>
        <dbReference type="ARBA" id="ARBA00009437"/>
    </source>
</evidence>
<sequence length="310" mass="33539">MDRDLWSGLAVFADIAEAGSFTKAAARLGQSPSSLSHAMRVLETRLGIRLLDRTTRSVAPTSAGEALLERLRPALDSVDLALGALDTARDRPAGRIRINAHRTAALHVVLPKLAGFARDCPEVAVELVVNDGLVDIVAERFDCGVRHEGELQRDMISVAISPPVPLVFAATKTYVAAHGLPETPDDLGRHRCICYRYTSSGTIHVWEFERDGRRIERAIPGSFVTNDVDVMRDAALNGLGVVCLPRAHADPHLASGTLVEVLDGWAPTLPPNHLYYPSRRQPSAAFRAFLDAMRGDSISSRSGITPASDN</sequence>
<dbReference type="InterPro" id="IPR000847">
    <property type="entry name" value="LysR_HTH_N"/>
</dbReference>
<dbReference type="Gene3D" id="1.10.10.10">
    <property type="entry name" value="Winged helix-like DNA-binding domain superfamily/Winged helix DNA-binding domain"/>
    <property type="match status" value="1"/>
</dbReference>
<evidence type="ECO:0000256" key="6">
    <source>
        <dbReference type="ARBA" id="ARBA00067332"/>
    </source>
</evidence>
<dbReference type="PANTHER" id="PTHR30537:SF1">
    <property type="entry name" value="HTH-TYPE TRANSCRIPTIONAL REGULATOR PGRR"/>
    <property type="match status" value="1"/>
</dbReference>
<evidence type="ECO:0000256" key="4">
    <source>
        <dbReference type="ARBA" id="ARBA00023163"/>
    </source>
</evidence>
<dbReference type="InterPro" id="IPR036388">
    <property type="entry name" value="WH-like_DNA-bd_sf"/>
</dbReference>
<keyword evidence="2" id="KW-0805">Transcription regulation</keyword>
<evidence type="ECO:0000256" key="5">
    <source>
        <dbReference type="ARBA" id="ARBA00054626"/>
    </source>
</evidence>
<dbReference type="FunFam" id="1.10.10.10:FF:000001">
    <property type="entry name" value="LysR family transcriptional regulator"/>
    <property type="match status" value="1"/>
</dbReference>
<proteinExistence type="inferred from homology"/>
<accession>A0A9X1NMW6</accession>
<evidence type="ECO:0000313" key="10">
    <source>
        <dbReference type="Proteomes" id="UP001139089"/>
    </source>
</evidence>
<evidence type="ECO:0000256" key="3">
    <source>
        <dbReference type="ARBA" id="ARBA00023125"/>
    </source>
</evidence>
<dbReference type="InterPro" id="IPR005119">
    <property type="entry name" value="LysR_subst-bd"/>
</dbReference>
<dbReference type="InterPro" id="IPR036390">
    <property type="entry name" value="WH_DNA-bd_sf"/>
</dbReference>
<evidence type="ECO:0000256" key="7">
    <source>
        <dbReference type="ARBA" id="ARBA00083243"/>
    </source>
</evidence>
<keyword evidence="10" id="KW-1185">Reference proteome</keyword>
<dbReference type="SUPFAM" id="SSF53850">
    <property type="entry name" value="Periplasmic binding protein-like II"/>
    <property type="match status" value="1"/>
</dbReference>
<dbReference type="RefSeq" id="WP_231811828.1">
    <property type="nucleotide sequence ID" value="NZ_JAJOZR010000001.1"/>
</dbReference>
<evidence type="ECO:0000259" key="8">
    <source>
        <dbReference type="PROSITE" id="PS50931"/>
    </source>
</evidence>
<dbReference type="GO" id="GO:0006351">
    <property type="term" value="P:DNA-templated transcription"/>
    <property type="evidence" value="ECO:0007669"/>
    <property type="project" value="TreeGrafter"/>
</dbReference>
<organism evidence="9 10">
    <name type="scientific">Rhizobium quercicola</name>
    <dbReference type="NCBI Taxonomy" id="2901226"/>
    <lineage>
        <taxon>Bacteria</taxon>
        <taxon>Pseudomonadati</taxon>
        <taxon>Pseudomonadota</taxon>
        <taxon>Alphaproteobacteria</taxon>
        <taxon>Hyphomicrobiales</taxon>
        <taxon>Rhizobiaceae</taxon>
        <taxon>Rhizobium/Agrobacterium group</taxon>
        <taxon>Rhizobium</taxon>
    </lineage>
</organism>
<feature type="domain" description="HTH lysR-type" evidence="8">
    <location>
        <begin position="1"/>
        <end position="61"/>
    </location>
</feature>
<name>A0A9X1NMW6_9HYPH</name>
<dbReference type="PROSITE" id="PS50931">
    <property type="entry name" value="HTH_LYSR"/>
    <property type="match status" value="1"/>
</dbReference>
<dbReference type="Pfam" id="PF00126">
    <property type="entry name" value="HTH_1"/>
    <property type="match status" value="1"/>
</dbReference>
<dbReference type="PANTHER" id="PTHR30537">
    <property type="entry name" value="HTH-TYPE TRANSCRIPTIONAL REGULATOR"/>
    <property type="match status" value="1"/>
</dbReference>
<comment type="function">
    <text evidence="5">Transcriptional regulator of the ttuABCDE tartrate utilization operon.</text>
</comment>
<comment type="similarity">
    <text evidence="1">Belongs to the LysR transcriptional regulatory family.</text>
</comment>
<dbReference type="InterPro" id="IPR058163">
    <property type="entry name" value="LysR-type_TF_proteobact-type"/>
</dbReference>
<evidence type="ECO:0000313" key="9">
    <source>
        <dbReference type="EMBL" id="MCD7108052.1"/>
    </source>
</evidence>
<reference evidence="9" key="1">
    <citation type="submission" date="2021-12" db="EMBL/GenBank/DDBJ databases">
        <authorList>
            <person name="Li Y."/>
        </authorList>
    </citation>
    <scope>NUCLEOTIDE SEQUENCE</scope>
    <source>
        <strain evidence="9">DKSPLA3</strain>
    </source>
</reference>
<dbReference type="GO" id="GO:0003700">
    <property type="term" value="F:DNA-binding transcription factor activity"/>
    <property type="evidence" value="ECO:0007669"/>
    <property type="project" value="InterPro"/>
</dbReference>
<protein>
    <recommendedName>
        <fullName evidence="6">HTH-type transcriptional regulator TtuA</fullName>
    </recommendedName>
    <alternativeName>
        <fullName evidence="7">Tartrate utilization transcriptional regulator</fullName>
    </alternativeName>
</protein>
<dbReference type="GO" id="GO:0043565">
    <property type="term" value="F:sequence-specific DNA binding"/>
    <property type="evidence" value="ECO:0007669"/>
    <property type="project" value="TreeGrafter"/>
</dbReference>
<dbReference type="CDD" id="cd08474">
    <property type="entry name" value="PBP2_CrgA_like_5"/>
    <property type="match status" value="1"/>
</dbReference>
<dbReference type="Pfam" id="PF03466">
    <property type="entry name" value="LysR_substrate"/>
    <property type="match status" value="1"/>
</dbReference>
<dbReference type="AlphaFoldDB" id="A0A9X1NMW6"/>
<comment type="caution">
    <text evidence="9">The sequence shown here is derived from an EMBL/GenBank/DDBJ whole genome shotgun (WGS) entry which is preliminary data.</text>
</comment>
<evidence type="ECO:0000256" key="2">
    <source>
        <dbReference type="ARBA" id="ARBA00023015"/>
    </source>
</evidence>
<dbReference type="EMBL" id="JAJOZR010000001">
    <property type="protein sequence ID" value="MCD7108052.1"/>
    <property type="molecule type" value="Genomic_DNA"/>
</dbReference>
<dbReference type="Proteomes" id="UP001139089">
    <property type="component" value="Unassembled WGS sequence"/>
</dbReference>
<keyword evidence="3" id="KW-0238">DNA-binding</keyword>